<organism evidence="8 9">
    <name type="scientific">Vulcaniibacterium thermophilum</name>
    <dbReference type="NCBI Taxonomy" id="1169913"/>
    <lineage>
        <taxon>Bacteria</taxon>
        <taxon>Pseudomonadati</taxon>
        <taxon>Pseudomonadota</taxon>
        <taxon>Gammaproteobacteria</taxon>
        <taxon>Lysobacterales</taxon>
        <taxon>Lysobacteraceae</taxon>
        <taxon>Vulcaniibacterium</taxon>
    </lineage>
</organism>
<protein>
    <submittedName>
        <fullName evidence="8">Tetracycline resistance MFS efflux pump</fullName>
    </submittedName>
</protein>
<dbReference type="EMBL" id="BNCF01000002">
    <property type="protein sequence ID" value="GHE26991.1"/>
    <property type="molecule type" value="Genomic_DNA"/>
</dbReference>
<dbReference type="SUPFAM" id="SSF103473">
    <property type="entry name" value="MFS general substrate transporter"/>
    <property type="match status" value="1"/>
</dbReference>
<evidence type="ECO:0000313" key="8">
    <source>
        <dbReference type="EMBL" id="GHE26991.1"/>
    </source>
</evidence>
<reference evidence="8" key="1">
    <citation type="journal article" date="2014" name="Int. J. Syst. Evol. Microbiol.">
        <title>Complete genome sequence of Corynebacterium casei LMG S-19264T (=DSM 44701T), isolated from a smear-ripened cheese.</title>
        <authorList>
            <consortium name="US DOE Joint Genome Institute (JGI-PGF)"/>
            <person name="Walter F."/>
            <person name="Albersmeier A."/>
            <person name="Kalinowski J."/>
            <person name="Ruckert C."/>
        </authorList>
    </citation>
    <scope>NUCLEOTIDE SEQUENCE</scope>
    <source>
        <strain evidence="8">KCTC 32020</strain>
    </source>
</reference>
<feature type="transmembrane region" description="Helical" evidence="6">
    <location>
        <begin position="289"/>
        <end position="307"/>
    </location>
</feature>
<dbReference type="InterPro" id="IPR001958">
    <property type="entry name" value="Tet-R_TetA/multi-R_MdtG-like"/>
</dbReference>
<evidence type="ECO:0000259" key="7">
    <source>
        <dbReference type="PROSITE" id="PS50850"/>
    </source>
</evidence>
<dbReference type="RefSeq" id="WP_146472148.1">
    <property type="nucleotide sequence ID" value="NZ_BNCF01000002.1"/>
</dbReference>
<dbReference type="PRINTS" id="PR01035">
    <property type="entry name" value="TCRTETA"/>
</dbReference>
<dbReference type="PROSITE" id="PS50850">
    <property type="entry name" value="MFS"/>
    <property type="match status" value="1"/>
</dbReference>
<keyword evidence="5 6" id="KW-0472">Membrane</keyword>
<proteinExistence type="predicted"/>
<dbReference type="GO" id="GO:0016020">
    <property type="term" value="C:membrane"/>
    <property type="evidence" value="ECO:0007669"/>
    <property type="project" value="UniProtKB-SubCell"/>
</dbReference>
<feature type="transmembrane region" description="Helical" evidence="6">
    <location>
        <begin position="259"/>
        <end position="277"/>
    </location>
</feature>
<dbReference type="PANTHER" id="PTHR23504:SF15">
    <property type="entry name" value="MAJOR FACILITATOR SUPERFAMILY (MFS) PROFILE DOMAIN-CONTAINING PROTEIN"/>
    <property type="match status" value="1"/>
</dbReference>
<evidence type="ECO:0000256" key="3">
    <source>
        <dbReference type="ARBA" id="ARBA00022692"/>
    </source>
</evidence>
<comment type="caution">
    <text evidence="8">The sequence shown here is derived from an EMBL/GenBank/DDBJ whole genome shotgun (WGS) entry which is preliminary data.</text>
</comment>
<dbReference type="PANTHER" id="PTHR23504">
    <property type="entry name" value="MAJOR FACILITATOR SUPERFAMILY DOMAIN-CONTAINING PROTEIN 10"/>
    <property type="match status" value="1"/>
</dbReference>
<dbReference type="GO" id="GO:0022857">
    <property type="term" value="F:transmembrane transporter activity"/>
    <property type="evidence" value="ECO:0007669"/>
    <property type="project" value="InterPro"/>
</dbReference>
<dbReference type="OrthoDB" id="9764259at2"/>
<dbReference type="Pfam" id="PF07690">
    <property type="entry name" value="MFS_1"/>
    <property type="match status" value="1"/>
</dbReference>
<evidence type="ECO:0000313" key="9">
    <source>
        <dbReference type="Proteomes" id="UP000636453"/>
    </source>
</evidence>
<sequence length="417" mass="44617">MSAPLPGMRRAALAFIFVTILIDVLAFGLIIPVLPHLVEDFVGGRADTASYWVGVFGTVFAAIQFVTSPIQGALSDRFGRRPVILLSCLGLGLDFVFMALATSLPWLFVGRVISAITSASFTTANAYIADVVPPEQRAKSFGMIGAAFGLGFIVGPLLGGVLGDIDLRLPFWAAAVLALLNFLYGLFVLPESLPPERRSARFEWRQAHPVGSWRLLRGYPQVLGLAAVVFLANMAHYVYPSTFVLFGDVRYGWDQKQTGYVLAVVGVFSVLVNAIVVRRLIPRVGERRALLFGLSCGTLGFLVYAFAERAWMFLLGLPISALWALAQPATQALITRQVGPEVQGRIQGALMSLVAMAGIVAPALFATSFGWFVGPHAPVRFPGIAFLIAGVLLGSAVAIAWRFARAPAPVAAVAAEG</sequence>
<feature type="transmembrane region" description="Helical" evidence="6">
    <location>
        <begin position="379"/>
        <end position="401"/>
    </location>
</feature>
<evidence type="ECO:0000256" key="6">
    <source>
        <dbReference type="SAM" id="Phobius"/>
    </source>
</evidence>
<keyword evidence="3 6" id="KW-0812">Transmembrane</keyword>
<feature type="transmembrane region" description="Helical" evidence="6">
    <location>
        <begin position="82"/>
        <end position="102"/>
    </location>
</feature>
<keyword evidence="4 6" id="KW-1133">Transmembrane helix</keyword>
<feature type="transmembrane region" description="Helical" evidence="6">
    <location>
        <begin position="51"/>
        <end position="70"/>
    </location>
</feature>
<gene>
    <name evidence="8" type="primary">tetA</name>
    <name evidence="8" type="ORF">GCM10007167_05260</name>
</gene>
<dbReference type="AlphaFoldDB" id="A0A918YWD1"/>
<evidence type="ECO:0000256" key="5">
    <source>
        <dbReference type="ARBA" id="ARBA00023136"/>
    </source>
</evidence>
<reference evidence="8" key="2">
    <citation type="submission" date="2020-09" db="EMBL/GenBank/DDBJ databases">
        <authorList>
            <person name="Sun Q."/>
            <person name="Kim S."/>
        </authorList>
    </citation>
    <scope>NUCLEOTIDE SEQUENCE</scope>
    <source>
        <strain evidence="8">KCTC 32020</strain>
    </source>
</reference>
<feature type="transmembrane region" description="Helical" evidence="6">
    <location>
        <begin position="108"/>
        <end position="129"/>
    </location>
</feature>
<accession>A0A918YWD1</accession>
<name>A0A918YWD1_9GAMM</name>
<evidence type="ECO:0000256" key="1">
    <source>
        <dbReference type="ARBA" id="ARBA00004141"/>
    </source>
</evidence>
<feature type="transmembrane region" description="Helical" evidence="6">
    <location>
        <begin position="169"/>
        <end position="189"/>
    </location>
</feature>
<feature type="transmembrane region" description="Helical" evidence="6">
    <location>
        <begin position="222"/>
        <end position="239"/>
    </location>
</feature>
<keyword evidence="9" id="KW-1185">Reference proteome</keyword>
<dbReference type="InterPro" id="IPR020846">
    <property type="entry name" value="MFS_dom"/>
</dbReference>
<comment type="subcellular location">
    <subcellularLocation>
        <location evidence="1">Membrane</location>
        <topology evidence="1">Multi-pass membrane protein</topology>
    </subcellularLocation>
</comment>
<dbReference type="CDD" id="cd17388">
    <property type="entry name" value="MFS_TetA"/>
    <property type="match status" value="1"/>
</dbReference>
<dbReference type="InterPro" id="IPR011701">
    <property type="entry name" value="MFS"/>
</dbReference>
<dbReference type="Proteomes" id="UP000636453">
    <property type="component" value="Unassembled WGS sequence"/>
</dbReference>
<feature type="transmembrane region" description="Helical" evidence="6">
    <location>
        <begin position="313"/>
        <end position="334"/>
    </location>
</feature>
<dbReference type="InterPro" id="IPR036259">
    <property type="entry name" value="MFS_trans_sf"/>
</dbReference>
<evidence type="ECO:0000256" key="4">
    <source>
        <dbReference type="ARBA" id="ARBA00022989"/>
    </source>
</evidence>
<feature type="transmembrane region" description="Helical" evidence="6">
    <location>
        <begin position="141"/>
        <end position="163"/>
    </location>
</feature>
<feature type="transmembrane region" description="Helical" evidence="6">
    <location>
        <begin position="346"/>
        <end position="373"/>
    </location>
</feature>
<feature type="domain" description="Major facilitator superfamily (MFS) profile" evidence="7">
    <location>
        <begin position="12"/>
        <end position="408"/>
    </location>
</feature>
<dbReference type="Gene3D" id="1.20.1250.20">
    <property type="entry name" value="MFS general substrate transporter like domains"/>
    <property type="match status" value="1"/>
</dbReference>
<evidence type="ECO:0000256" key="2">
    <source>
        <dbReference type="ARBA" id="ARBA00022448"/>
    </source>
</evidence>
<feature type="transmembrane region" description="Helical" evidence="6">
    <location>
        <begin position="12"/>
        <end position="31"/>
    </location>
</feature>
<keyword evidence="2" id="KW-0813">Transport</keyword>